<organism evidence="2 3">
    <name type="scientific">Ignelater luminosus</name>
    <name type="common">Cucubano</name>
    <name type="synonym">Pyrophorus luminosus</name>
    <dbReference type="NCBI Taxonomy" id="2038154"/>
    <lineage>
        <taxon>Eukaryota</taxon>
        <taxon>Metazoa</taxon>
        <taxon>Ecdysozoa</taxon>
        <taxon>Arthropoda</taxon>
        <taxon>Hexapoda</taxon>
        <taxon>Insecta</taxon>
        <taxon>Pterygota</taxon>
        <taxon>Neoptera</taxon>
        <taxon>Endopterygota</taxon>
        <taxon>Coleoptera</taxon>
        <taxon>Polyphaga</taxon>
        <taxon>Elateriformia</taxon>
        <taxon>Elateroidea</taxon>
        <taxon>Elateridae</taxon>
        <taxon>Agrypninae</taxon>
        <taxon>Pyrophorini</taxon>
        <taxon>Ignelater</taxon>
    </lineage>
</organism>
<protein>
    <submittedName>
        <fullName evidence="2">Uncharacterized protein</fullName>
    </submittedName>
</protein>
<feature type="compositionally biased region" description="Basic and acidic residues" evidence="1">
    <location>
        <begin position="194"/>
        <end position="235"/>
    </location>
</feature>
<dbReference type="Proteomes" id="UP000801492">
    <property type="component" value="Unassembled WGS sequence"/>
</dbReference>
<keyword evidence="3" id="KW-1185">Reference proteome</keyword>
<feature type="region of interest" description="Disordered" evidence="1">
    <location>
        <begin position="578"/>
        <end position="637"/>
    </location>
</feature>
<accession>A0A8K0GJY5</accession>
<feature type="compositionally biased region" description="Polar residues" evidence="1">
    <location>
        <begin position="555"/>
        <end position="564"/>
    </location>
</feature>
<sequence>MYLVQTVSTRPRPWSSYTNINNSKEVRSPVRMNSAEEISKYHDHNSHYCSPVLARRTAGTSYDFPEKLPKKDKKWSFGSLFRRKKKPGSESSSEDENDNKNFLQKRKKRTDKRKRTNKAIGFDHVVIPPSSHRHTALTNGYKNHDDSATKNFIPASDFTTKFVPLKDSQESFNRSNNSLNSPSVNSLGRRRKEILKARAEARRDTSKGEESSDEDSQRSAFKSDDSLSKHRDGSLSRKSRAARTQRYLQRRSKDDEAPDQLRMCKSDIEYDRFRNIKSQSRSPILSSAAKSKLSYANSAPSSRPNFSGLSTIPPSHSNHGKYRTANLTNGAPYKQSSSFHAYNDPSNNYTSTNVNPQRSLSCGANIHNTAPSPENESDVVHVQFQLGKPFNKYSNVVLTEKKQPPPPPPRDPRRILNIQSYDGRPISYSFESGYHSKNNSDQSINKTHLIPEINKNINLNPNCRSTSEDHISWEPSQRIPLIPRPSSATPEANQLQNLNGKKDISNGYRYLADKNPRSRKPICIQSYNREDNLDQQNKPQRPFDFWKKKDEEVTRSNPKISTTNSPIMFTAQTQVRTNIFLPNGTTTEIKPPDNINRESSPFRPITPTQSQSPSNTDKTEPNDNSVDETDRVQRKSSNLEDALDELEAIYNSLHLGDEDLLERAEQREVEAAQKRRDALFESFPNTVSRGALSDSGFGYDLNFETSRKKRYLKRGEPDRKMDDMAFRKLNKDRYNTISDPQSVVSRVSYLLTSPVFSKTVDEDTTLQKPKNKGKEPDVTFDDVVYRNVKHTNNTLKVTENQPPFGIPIGPVLSASNSDYLHAMPETTHRYTFKSKKIPDVVKDDLAFRNLRKDPNKEPALPQTNLSIEDYINNNSKSGESTKKKRAVRSLSANIFNLMQKEWKQNSRSMEDNNSNAKEQKIGDVADALEIARQILREKDDKINATRKAFMSDGELKYRKSEKNSFSEQRLNFLNQMKSSNSFDNEPVYHHRLQVNIPVSDFERLDAKPPTPDRSRRSSRPSTKESTPVPTSSSEEAQIKKQLQQSTIDQLLTSLAVEAREASERITNELKVYDEEKQFKKALEQVLPLKDKSTDRPKERVGLVSEKLKELEENTISASLNLQLPKVDSAEDHAKLCEKLLECVVDDTEFLATTKVESEPSEEVAKIKIEPLLSETIANVVLTPDDSSKLEVNPVSTEVFSESEHDYVNIQSTDETEKDLETETRDSTEATSHNFCSEIQIDGITEVSNSTEVDDEERELLRIDDDAVSVDICVSPLEKHKAEILAAFDELRLSEAENISNNGNVSKNIKSIEQTNKDGGST</sequence>
<feature type="region of interest" description="Disordered" evidence="1">
    <location>
        <begin position="999"/>
        <end position="1041"/>
    </location>
</feature>
<dbReference type="EMBL" id="VTPC01002109">
    <property type="protein sequence ID" value="KAF2900583.1"/>
    <property type="molecule type" value="Genomic_DNA"/>
</dbReference>
<feature type="compositionally biased region" description="Low complexity" evidence="1">
    <location>
        <begin position="171"/>
        <end position="186"/>
    </location>
</feature>
<name>A0A8K0GJY5_IGNLU</name>
<feature type="region of interest" description="Disordered" evidence="1">
    <location>
        <begin position="852"/>
        <end position="885"/>
    </location>
</feature>
<evidence type="ECO:0000256" key="1">
    <source>
        <dbReference type="SAM" id="MobiDB-lite"/>
    </source>
</evidence>
<reference evidence="2" key="1">
    <citation type="submission" date="2019-08" db="EMBL/GenBank/DDBJ databases">
        <title>The genome of the North American firefly Photinus pyralis.</title>
        <authorList>
            <consortium name="Photinus pyralis genome working group"/>
            <person name="Fallon T.R."/>
            <person name="Sander Lower S.E."/>
            <person name="Weng J.-K."/>
        </authorList>
    </citation>
    <scope>NUCLEOTIDE SEQUENCE</scope>
    <source>
        <strain evidence="2">TRF0915ILg1</strain>
        <tissue evidence="2">Whole body</tissue>
    </source>
</reference>
<feature type="compositionally biased region" description="Low complexity" evidence="1">
    <location>
        <begin position="1019"/>
        <end position="1035"/>
    </location>
</feature>
<feature type="region of interest" description="Disordered" evidence="1">
    <location>
        <begin position="526"/>
        <end position="564"/>
    </location>
</feature>
<feature type="compositionally biased region" description="Polar residues" evidence="1">
    <location>
        <begin position="300"/>
        <end position="317"/>
    </location>
</feature>
<feature type="region of interest" description="Disordered" evidence="1">
    <location>
        <begin position="295"/>
        <end position="376"/>
    </location>
</feature>
<feature type="compositionally biased region" description="Basic and acidic residues" evidence="1">
    <location>
        <begin position="1000"/>
        <end position="1015"/>
    </location>
</feature>
<dbReference type="OrthoDB" id="7989901at2759"/>
<feature type="compositionally biased region" description="Polar residues" evidence="1">
    <location>
        <begin position="325"/>
        <end position="374"/>
    </location>
</feature>
<proteinExistence type="predicted"/>
<comment type="caution">
    <text evidence="2">The sequence shown here is derived from an EMBL/GenBank/DDBJ whole genome shotgun (WGS) entry which is preliminary data.</text>
</comment>
<feature type="region of interest" description="Disordered" evidence="1">
    <location>
        <begin position="169"/>
        <end position="263"/>
    </location>
</feature>
<gene>
    <name evidence="2" type="ORF">ILUMI_05606</name>
</gene>
<feature type="region of interest" description="Disordered" evidence="1">
    <location>
        <begin position="79"/>
        <end position="123"/>
    </location>
</feature>
<evidence type="ECO:0000313" key="2">
    <source>
        <dbReference type="EMBL" id="KAF2900583.1"/>
    </source>
</evidence>
<feature type="compositionally biased region" description="Basic and acidic residues" evidence="1">
    <location>
        <begin position="544"/>
        <end position="554"/>
    </location>
</feature>
<feature type="compositionally biased region" description="Polar residues" evidence="1">
    <location>
        <begin position="606"/>
        <end position="616"/>
    </location>
</feature>
<evidence type="ECO:0000313" key="3">
    <source>
        <dbReference type="Proteomes" id="UP000801492"/>
    </source>
</evidence>
<feature type="compositionally biased region" description="Polar residues" evidence="1">
    <location>
        <begin position="861"/>
        <end position="878"/>
    </location>
</feature>
<feature type="compositionally biased region" description="Basic residues" evidence="1">
    <location>
        <begin position="103"/>
        <end position="117"/>
    </location>
</feature>